<evidence type="ECO:0000313" key="2">
    <source>
        <dbReference type="EMBL" id="MPC25883.1"/>
    </source>
</evidence>
<dbReference type="AlphaFoldDB" id="A0A5B7DY35"/>
<reference evidence="2 3" key="1">
    <citation type="submission" date="2019-05" db="EMBL/GenBank/DDBJ databases">
        <title>Another draft genome of Portunus trituberculatus and its Hox gene families provides insights of decapod evolution.</title>
        <authorList>
            <person name="Jeong J.-H."/>
            <person name="Song I."/>
            <person name="Kim S."/>
            <person name="Choi T."/>
            <person name="Kim D."/>
            <person name="Ryu S."/>
            <person name="Kim W."/>
        </authorList>
    </citation>
    <scope>NUCLEOTIDE SEQUENCE [LARGE SCALE GENOMIC DNA]</scope>
    <source>
        <tissue evidence="2">Muscle</tissue>
    </source>
</reference>
<evidence type="ECO:0000256" key="1">
    <source>
        <dbReference type="SAM" id="MobiDB-lite"/>
    </source>
</evidence>
<protein>
    <submittedName>
        <fullName evidence="2">Uncharacterized protein</fullName>
    </submittedName>
</protein>
<proteinExistence type="predicted"/>
<dbReference type="EMBL" id="VSRR010001523">
    <property type="protein sequence ID" value="MPC25883.1"/>
    <property type="molecule type" value="Genomic_DNA"/>
</dbReference>
<evidence type="ECO:0000313" key="3">
    <source>
        <dbReference type="Proteomes" id="UP000324222"/>
    </source>
</evidence>
<keyword evidence="3" id="KW-1185">Reference proteome</keyword>
<sequence>MPSVLLTDSISVELGDDEKSYLVNTVSLTPDVSKQQAAGSILPNQQHTGIPTLPRKPNRICP</sequence>
<organism evidence="2 3">
    <name type="scientific">Portunus trituberculatus</name>
    <name type="common">Swimming crab</name>
    <name type="synonym">Neptunus trituberculatus</name>
    <dbReference type="NCBI Taxonomy" id="210409"/>
    <lineage>
        <taxon>Eukaryota</taxon>
        <taxon>Metazoa</taxon>
        <taxon>Ecdysozoa</taxon>
        <taxon>Arthropoda</taxon>
        <taxon>Crustacea</taxon>
        <taxon>Multicrustacea</taxon>
        <taxon>Malacostraca</taxon>
        <taxon>Eumalacostraca</taxon>
        <taxon>Eucarida</taxon>
        <taxon>Decapoda</taxon>
        <taxon>Pleocyemata</taxon>
        <taxon>Brachyura</taxon>
        <taxon>Eubrachyura</taxon>
        <taxon>Portunoidea</taxon>
        <taxon>Portunidae</taxon>
        <taxon>Portuninae</taxon>
        <taxon>Portunus</taxon>
    </lineage>
</organism>
<dbReference type="Proteomes" id="UP000324222">
    <property type="component" value="Unassembled WGS sequence"/>
</dbReference>
<feature type="compositionally biased region" description="Polar residues" evidence="1">
    <location>
        <begin position="37"/>
        <end position="49"/>
    </location>
</feature>
<accession>A0A5B7DY35</accession>
<feature type="region of interest" description="Disordered" evidence="1">
    <location>
        <begin position="37"/>
        <end position="62"/>
    </location>
</feature>
<name>A0A5B7DY35_PORTR</name>
<gene>
    <name evidence="2" type="ORF">E2C01_019006</name>
</gene>
<comment type="caution">
    <text evidence="2">The sequence shown here is derived from an EMBL/GenBank/DDBJ whole genome shotgun (WGS) entry which is preliminary data.</text>
</comment>